<sequence>AGSGRGIQAWGLGGQRKGLLLPLCLRAASPWESLPPPLASGSPRWAPVLPGGCLCSLKNAEQRSEHALQPPRVRVLTAVGRPFSALSGISFLKILCFRISSFHFLSSSGLV</sequence>
<dbReference type="EMBL" id="ADFV01125658">
    <property type="status" value="NOT_ANNOTATED_CDS"/>
    <property type="molecule type" value="Genomic_DNA"/>
</dbReference>
<protein>
    <submittedName>
        <fullName evidence="1">Uncharacterized protein</fullName>
    </submittedName>
</protein>
<evidence type="ECO:0000313" key="1">
    <source>
        <dbReference type="Ensembl" id="ENSNLEP00000047362.1"/>
    </source>
</evidence>
<reference evidence="1" key="2">
    <citation type="submission" date="2025-08" db="UniProtKB">
        <authorList>
            <consortium name="Ensembl"/>
        </authorList>
    </citation>
    <scope>IDENTIFICATION</scope>
</reference>
<proteinExistence type="predicted"/>
<dbReference type="AlphaFoldDB" id="A0A2I3HV03"/>
<name>A0A2I3HV03_NOMLE</name>
<dbReference type="Ensembl" id="ENSNLET00000051265.1">
    <property type="protein sequence ID" value="ENSNLEP00000047362.1"/>
    <property type="gene ID" value="ENSNLEG00000029183.1"/>
</dbReference>
<organism evidence="1 2">
    <name type="scientific">Nomascus leucogenys</name>
    <name type="common">Northern white-cheeked gibbon</name>
    <name type="synonym">Hylobates leucogenys</name>
    <dbReference type="NCBI Taxonomy" id="61853"/>
    <lineage>
        <taxon>Eukaryota</taxon>
        <taxon>Metazoa</taxon>
        <taxon>Chordata</taxon>
        <taxon>Craniata</taxon>
        <taxon>Vertebrata</taxon>
        <taxon>Euteleostomi</taxon>
        <taxon>Mammalia</taxon>
        <taxon>Eutheria</taxon>
        <taxon>Euarchontoglires</taxon>
        <taxon>Primates</taxon>
        <taxon>Haplorrhini</taxon>
        <taxon>Catarrhini</taxon>
        <taxon>Hylobatidae</taxon>
        <taxon>Nomascus</taxon>
    </lineage>
</organism>
<dbReference type="OMA" id="NVERSDC"/>
<keyword evidence="2" id="KW-1185">Reference proteome</keyword>
<dbReference type="GeneTree" id="ENSGT00910000147699"/>
<accession>A0A2I3HV03</accession>
<dbReference type="InParanoid" id="A0A2I3HV03"/>
<reference evidence="1" key="3">
    <citation type="submission" date="2025-09" db="UniProtKB">
        <authorList>
            <consortium name="Ensembl"/>
        </authorList>
    </citation>
    <scope>IDENTIFICATION</scope>
</reference>
<evidence type="ECO:0000313" key="2">
    <source>
        <dbReference type="Proteomes" id="UP000001073"/>
    </source>
</evidence>
<reference evidence="1 2" key="1">
    <citation type="submission" date="2012-10" db="EMBL/GenBank/DDBJ databases">
        <authorList>
            <consortium name="Gibbon Genome Sequencing Consortium"/>
        </authorList>
    </citation>
    <scope>NUCLEOTIDE SEQUENCE [LARGE SCALE GENOMIC DNA]</scope>
</reference>
<dbReference type="Proteomes" id="UP000001073">
    <property type="component" value="Chromosome 2"/>
</dbReference>